<evidence type="ECO:0000313" key="20">
    <source>
        <dbReference type="Proteomes" id="UP000446786"/>
    </source>
</evidence>
<evidence type="ECO:0000256" key="14">
    <source>
        <dbReference type="PIRNR" id="PIRNR000167"/>
    </source>
</evidence>
<evidence type="ECO:0000313" key="19">
    <source>
        <dbReference type="EMBL" id="MXP33387.1"/>
    </source>
</evidence>
<evidence type="ECO:0000256" key="4">
    <source>
        <dbReference type="ARBA" id="ARBA00011245"/>
    </source>
</evidence>
<protein>
    <recommendedName>
        <fullName evidence="14">Coproporphyrinogen-III oxidase</fullName>
        <ecNumber evidence="14">1.3.98.3</ecNumber>
    </recommendedName>
</protein>
<dbReference type="AlphaFoldDB" id="A0A845AVT2"/>
<dbReference type="GO" id="GO:0046872">
    <property type="term" value="F:metal ion binding"/>
    <property type="evidence" value="ECO:0007669"/>
    <property type="project" value="UniProtKB-KW"/>
</dbReference>
<keyword evidence="7 14" id="KW-0949">S-adenosyl-L-methionine</keyword>
<dbReference type="SUPFAM" id="SSF102114">
    <property type="entry name" value="Radical SAM enzymes"/>
    <property type="match status" value="1"/>
</dbReference>
<feature type="binding site" evidence="15">
    <location>
        <position position="200"/>
    </location>
    <ligand>
        <name>S-adenosyl-L-methionine</name>
        <dbReference type="ChEBI" id="CHEBI:59789"/>
        <label>2</label>
    </ligand>
</feature>
<dbReference type="GO" id="GO:0051539">
    <property type="term" value="F:4 iron, 4 sulfur cluster binding"/>
    <property type="evidence" value="ECO:0007669"/>
    <property type="project" value="UniProtKB-KW"/>
</dbReference>
<dbReference type="Gene3D" id="1.10.10.920">
    <property type="match status" value="1"/>
</dbReference>
<keyword evidence="12 14" id="KW-0627">Porphyrin biosynthesis</keyword>
<dbReference type="CDD" id="cd01335">
    <property type="entry name" value="Radical_SAM"/>
    <property type="match status" value="1"/>
</dbReference>
<dbReference type="RefSeq" id="WP_160780290.1">
    <property type="nucleotide sequence ID" value="NZ_BAAAZF010000001.1"/>
</dbReference>
<dbReference type="Proteomes" id="UP000446786">
    <property type="component" value="Unassembled WGS sequence"/>
</dbReference>
<sequence length="437" mass="48053">MWNYHPDLLRVPVPRYTSYPTAADFGEVHPDAFAQALDRTRGDVSLYVHIPFCEKICFYCGCNTAAAGKRSRLKSYLAALHREIELVGQRLPRSVRVGRIAFGGGSPNAITPGEFGDLVDALARHFRLDHPVSSIEIDPRTMTREWADAIGQTGIERASLGVQTFAPHCQSAIGRVQSEDTIMRTVDWLRDAGVSSLNFDLMYGLPGQSSEDLIDSLHRTRVLGADRIALFGYAHVPHIVLRQRAIDGDALPGQEERFAMAAQGYAYLCTHGYMPVGFDHFAKPGGDPLARATTAGLLRRNFQGFTDDPSDVLIGLGSSAISSFPDLLVQNEKNSGRYRMMLSQGQLPASHGIVRNVEDQARGDLIERLLCQGHAHVPDRIMQDVLGSLAPFVERALASISDNYLTICPDGLPYARTIAALFDTYRVEPARRFSAAV</sequence>
<dbReference type="SFLD" id="SFLDG01082">
    <property type="entry name" value="B12-binding_domain_containing"/>
    <property type="match status" value="1"/>
</dbReference>
<dbReference type="InterPro" id="IPR034505">
    <property type="entry name" value="Coproporphyrinogen-III_oxidase"/>
</dbReference>
<dbReference type="PIRSF" id="PIRSF000167">
    <property type="entry name" value="HemN"/>
    <property type="match status" value="1"/>
</dbReference>
<dbReference type="EMBL" id="WTYE01000001">
    <property type="protein sequence ID" value="MXP33387.1"/>
    <property type="molecule type" value="Genomic_DNA"/>
</dbReference>
<keyword evidence="5 14" id="KW-0004">4Fe-4S</keyword>
<evidence type="ECO:0000259" key="17">
    <source>
        <dbReference type="PROSITE" id="PS51918"/>
    </source>
</evidence>
<dbReference type="SFLD" id="SFLDS00029">
    <property type="entry name" value="Radical_SAM"/>
    <property type="match status" value="1"/>
</dbReference>
<keyword evidence="11 14" id="KW-0411">Iron-sulfur</keyword>
<comment type="similarity">
    <text evidence="3 14">Belongs to the anaerobic coproporphyrinogen-III oxidase family.</text>
</comment>
<feature type="binding site" evidence="15">
    <location>
        <position position="136"/>
    </location>
    <ligand>
        <name>S-adenosyl-L-methionine</name>
        <dbReference type="ChEBI" id="CHEBI:59789"/>
        <label>1</label>
    </ligand>
</feature>
<evidence type="ECO:0000256" key="11">
    <source>
        <dbReference type="ARBA" id="ARBA00023014"/>
    </source>
</evidence>
<dbReference type="EC" id="1.3.98.3" evidence="14"/>
<dbReference type="GO" id="GO:0006782">
    <property type="term" value="P:protoporphyrinogen IX biosynthetic process"/>
    <property type="evidence" value="ECO:0007669"/>
    <property type="project" value="UniProtKB-UniPathway"/>
</dbReference>
<keyword evidence="9 14" id="KW-0560">Oxidoreductase</keyword>
<dbReference type="GO" id="GO:0005737">
    <property type="term" value="C:cytoplasm"/>
    <property type="evidence" value="ECO:0007669"/>
    <property type="project" value="UniProtKB-SubCell"/>
</dbReference>
<dbReference type="PANTHER" id="PTHR13932:SF6">
    <property type="entry name" value="OXYGEN-INDEPENDENT COPROPORPHYRINOGEN III OXIDASE"/>
    <property type="match status" value="1"/>
</dbReference>
<feature type="binding site" evidence="16">
    <location>
        <position position="57"/>
    </location>
    <ligand>
        <name>[4Fe-4S] cluster</name>
        <dbReference type="ChEBI" id="CHEBI:49883"/>
        <note>4Fe-4S-S-AdoMet</note>
    </ligand>
</feature>
<evidence type="ECO:0000256" key="7">
    <source>
        <dbReference type="ARBA" id="ARBA00022691"/>
    </source>
</evidence>
<dbReference type="GO" id="GO:0051989">
    <property type="term" value="F:coproporphyrinogen dehydrogenase activity"/>
    <property type="evidence" value="ECO:0007669"/>
    <property type="project" value="UniProtKB-EC"/>
</dbReference>
<dbReference type="InterPro" id="IPR006638">
    <property type="entry name" value="Elp3/MiaA/NifB-like_rSAM"/>
</dbReference>
<evidence type="ECO:0000256" key="16">
    <source>
        <dbReference type="PIRSR" id="PIRSR000167-2"/>
    </source>
</evidence>
<comment type="caution">
    <text evidence="19">The sequence shown here is derived from an EMBL/GenBank/DDBJ whole genome shotgun (WGS) entry which is preliminary data.</text>
</comment>
<dbReference type="GO" id="GO:0004109">
    <property type="term" value="F:coproporphyrinogen oxidase activity"/>
    <property type="evidence" value="ECO:0007669"/>
    <property type="project" value="InterPro"/>
</dbReference>
<organism evidence="19 20">
    <name type="scientific">Parerythrobacter jejuensis</name>
    <dbReference type="NCBI Taxonomy" id="795812"/>
    <lineage>
        <taxon>Bacteria</taxon>
        <taxon>Pseudomonadati</taxon>
        <taxon>Pseudomonadota</taxon>
        <taxon>Alphaproteobacteria</taxon>
        <taxon>Sphingomonadales</taxon>
        <taxon>Erythrobacteraceae</taxon>
        <taxon>Parerythrobacter</taxon>
    </lineage>
</organism>
<keyword evidence="20" id="KW-1185">Reference proteome</keyword>
<evidence type="ECO:0000256" key="9">
    <source>
        <dbReference type="ARBA" id="ARBA00023002"/>
    </source>
</evidence>
<gene>
    <name evidence="18" type="ORF">GRI94_02185</name>
    <name evidence="19" type="ORF">GRI94_16275</name>
</gene>
<dbReference type="InterPro" id="IPR004558">
    <property type="entry name" value="Coprogen_oxidase_HemN"/>
</dbReference>
<evidence type="ECO:0000256" key="1">
    <source>
        <dbReference type="ARBA" id="ARBA00004496"/>
    </source>
</evidence>
<proteinExistence type="inferred from homology"/>
<dbReference type="InterPro" id="IPR058240">
    <property type="entry name" value="rSAM_sf"/>
</dbReference>
<keyword evidence="10 14" id="KW-0408">Iron</keyword>
<feature type="binding site" evidence="16">
    <location>
        <position position="53"/>
    </location>
    <ligand>
        <name>[4Fe-4S] cluster</name>
        <dbReference type="ChEBI" id="CHEBI:49883"/>
        <note>4Fe-4S-S-AdoMet</note>
    </ligand>
</feature>
<evidence type="ECO:0000256" key="8">
    <source>
        <dbReference type="ARBA" id="ARBA00022723"/>
    </source>
</evidence>
<comment type="pathway">
    <text evidence="2 14">Porphyrin-containing compound metabolism; protoporphyrin-IX biosynthesis; protoporphyrinogen-IX from coproporphyrinogen-III (AdoMet route): step 1/1.</text>
</comment>
<feature type="binding site" evidence="15">
    <location>
        <position position="234"/>
    </location>
    <ligand>
        <name>S-adenosyl-L-methionine</name>
        <dbReference type="ChEBI" id="CHEBI:59789"/>
        <label>2</label>
    </ligand>
</feature>
<comment type="cofactor">
    <cofactor evidence="14 16">
        <name>[4Fe-4S] cluster</name>
        <dbReference type="ChEBI" id="CHEBI:49883"/>
    </cofactor>
    <text evidence="14 16">Binds 1 [4Fe-4S] cluster. The cluster is coordinated with 3 cysteines and an exchangeable S-adenosyl-L-methionine.</text>
</comment>
<dbReference type="OrthoDB" id="9808022at2"/>
<dbReference type="PROSITE" id="PS51918">
    <property type="entry name" value="RADICAL_SAM"/>
    <property type="match status" value="1"/>
</dbReference>
<feature type="binding site" evidence="15">
    <location>
        <position position="163"/>
    </location>
    <ligand>
        <name>S-adenosyl-L-methionine</name>
        <dbReference type="ChEBI" id="CHEBI:59789"/>
        <label>2</label>
    </ligand>
</feature>
<feature type="binding site" evidence="15">
    <location>
        <position position="47"/>
    </location>
    <ligand>
        <name>S-adenosyl-L-methionine</name>
        <dbReference type="ChEBI" id="CHEBI:59789"/>
        <label>1</label>
    </ligand>
</feature>
<evidence type="ECO:0000256" key="5">
    <source>
        <dbReference type="ARBA" id="ARBA00022485"/>
    </source>
</evidence>
<dbReference type="UniPathway" id="UPA00251">
    <property type="reaction ID" value="UER00323"/>
</dbReference>
<evidence type="ECO:0000256" key="2">
    <source>
        <dbReference type="ARBA" id="ARBA00004785"/>
    </source>
</evidence>
<dbReference type="Gene3D" id="3.20.20.70">
    <property type="entry name" value="Aldolase class I"/>
    <property type="match status" value="1"/>
</dbReference>
<feature type="binding site" evidence="15">
    <location>
        <position position="104"/>
    </location>
    <ligand>
        <name>S-adenosyl-L-methionine</name>
        <dbReference type="ChEBI" id="CHEBI:59789"/>
        <label>1</label>
    </ligand>
</feature>
<keyword evidence="8 14" id="KW-0479">Metal-binding</keyword>
<accession>A0A845AVT2</accession>
<comment type="catalytic activity">
    <reaction evidence="13 14">
        <text>coproporphyrinogen III + 2 S-adenosyl-L-methionine = protoporphyrinogen IX + 2 5'-deoxyadenosine + 2 L-methionine + 2 CO2</text>
        <dbReference type="Rhea" id="RHEA:15425"/>
        <dbReference type="ChEBI" id="CHEBI:16526"/>
        <dbReference type="ChEBI" id="CHEBI:17319"/>
        <dbReference type="ChEBI" id="CHEBI:57307"/>
        <dbReference type="ChEBI" id="CHEBI:57309"/>
        <dbReference type="ChEBI" id="CHEBI:57844"/>
        <dbReference type="ChEBI" id="CHEBI:59789"/>
        <dbReference type="EC" id="1.3.98.3"/>
    </reaction>
</comment>
<name>A0A845AVT2_9SPHN</name>
<comment type="subunit">
    <text evidence="4">Monomer.</text>
</comment>
<feature type="binding site" evidence="15">
    <location>
        <position position="175"/>
    </location>
    <ligand>
        <name>S-adenosyl-L-methionine</name>
        <dbReference type="ChEBI" id="CHEBI:59789"/>
        <label>2</label>
    </ligand>
</feature>
<evidence type="ECO:0000256" key="15">
    <source>
        <dbReference type="PIRSR" id="PIRSR000167-1"/>
    </source>
</evidence>
<feature type="binding site" evidence="16">
    <location>
        <position position="60"/>
    </location>
    <ligand>
        <name>[4Fe-4S] cluster</name>
        <dbReference type="ChEBI" id="CHEBI:49883"/>
        <note>4Fe-4S-S-AdoMet</note>
    </ligand>
</feature>
<dbReference type="Pfam" id="PF04055">
    <property type="entry name" value="Radical_SAM"/>
    <property type="match status" value="1"/>
</dbReference>
<evidence type="ECO:0000256" key="3">
    <source>
        <dbReference type="ARBA" id="ARBA00005493"/>
    </source>
</evidence>
<evidence type="ECO:0000256" key="13">
    <source>
        <dbReference type="ARBA" id="ARBA00048321"/>
    </source>
</evidence>
<evidence type="ECO:0000256" key="6">
    <source>
        <dbReference type="ARBA" id="ARBA00022490"/>
    </source>
</evidence>
<feature type="binding site" evidence="15">
    <location>
        <position position="321"/>
    </location>
    <ligand>
        <name>S-adenosyl-L-methionine</name>
        <dbReference type="ChEBI" id="CHEBI:59789"/>
        <label>1</label>
    </ligand>
</feature>
<reference evidence="19 20" key="1">
    <citation type="submission" date="2019-12" db="EMBL/GenBank/DDBJ databases">
        <title>Genomic-based taxomic classification of the family Erythrobacteraceae.</title>
        <authorList>
            <person name="Xu L."/>
        </authorList>
    </citation>
    <scope>NUCLEOTIDE SEQUENCE [LARGE SCALE GENOMIC DNA]</scope>
    <source>
        <strain evidence="19 20">JCM 16677</strain>
    </source>
</reference>
<keyword evidence="6 14" id="KW-0963">Cytoplasm</keyword>
<evidence type="ECO:0000256" key="12">
    <source>
        <dbReference type="ARBA" id="ARBA00023244"/>
    </source>
</evidence>
<evidence type="ECO:0000313" key="18">
    <source>
        <dbReference type="EMBL" id="MXP30627.1"/>
    </source>
</evidence>
<dbReference type="InterPro" id="IPR007197">
    <property type="entry name" value="rSAM"/>
</dbReference>
<dbReference type="SMART" id="SM00729">
    <property type="entry name" value="Elp3"/>
    <property type="match status" value="1"/>
</dbReference>
<feature type="binding site" evidence="15">
    <location>
        <begin position="59"/>
        <end position="61"/>
    </location>
    <ligand>
        <name>S-adenosyl-L-methionine</name>
        <dbReference type="ChEBI" id="CHEBI:59789"/>
        <label>2</label>
    </ligand>
</feature>
<dbReference type="EMBL" id="WTYE01000001">
    <property type="protein sequence ID" value="MXP30627.1"/>
    <property type="molecule type" value="Genomic_DNA"/>
</dbReference>
<dbReference type="InterPro" id="IPR013785">
    <property type="entry name" value="Aldolase_TIM"/>
</dbReference>
<comment type="subcellular location">
    <subcellularLocation>
        <location evidence="1 14">Cytoplasm</location>
    </subcellularLocation>
</comment>
<dbReference type="SFLD" id="SFLDG01065">
    <property type="entry name" value="anaerobic_coproporphyrinogen-I"/>
    <property type="match status" value="1"/>
</dbReference>
<feature type="domain" description="Radical SAM core" evidence="17">
    <location>
        <begin position="38"/>
        <end position="279"/>
    </location>
</feature>
<evidence type="ECO:0000256" key="10">
    <source>
        <dbReference type="ARBA" id="ARBA00023004"/>
    </source>
</evidence>
<dbReference type="PANTHER" id="PTHR13932">
    <property type="entry name" value="COPROPORPHYRINIGEN III OXIDASE"/>
    <property type="match status" value="1"/>
</dbReference>